<dbReference type="EMBL" id="JACDXW010000003">
    <property type="protein sequence ID" value="MCB5363430.1"/>
    <property type="molecule type" value="Genomic_DNA"/>
</dbReference>
<accession>A0ABS8CBM0</accession>
<dbReference type="SUPFAM" id="SSF101307">
    <property type="entry name" value="YutG-like"/>
    <property type="match status" value="1"/>
</dbReference>
<feature type="domain" description="YutG/PgpA" evidence="3">
    <location>
        <begin position="27"/>
        <end position="166"/>
    </location>
</feature>
<gene>
    <name evidence="4" type="ORF">H0484_06680</name>
</gene>
<dbReference type="InterPro" id="IPR026037">
    <property type="entry name" value="PgpA"/>
</dbReference>
<comment type="pathway">
    <text evidence="1">Phospholipid metabolism; phosphatidylglycerol biosynthesis; phosphatidylglycerol from CDP-diacylglycerol: step 2/2.</text>
</comment>
<feature type="transmembrane region" description="Helical" evidence="2">
    <location>
        <begin position="101"/>
        <end position="124"/>
    </location>
</feature>
<evidence type="ECO:0000313" key="5">
    <source>
        <dbReference type="Proteomes" id="UP000776983"/>
    </source>
</evidence>
<comment type="caution">
    <text evidence="4">The sequence shown here is derived from an EMBL/GenBank/DDBJ whole genome shotgun (WGS) entry which is preliminary data.</text>
</comment>
<dbReference type="PANTHER" id="PTHR36305">
    <property type="entry name" value="PHOSPHATIDYLGLYCEROPHOSPHATASE A"/>
    <property type="match status" value="1"/>
</dbReference>
<comment type="catalytic activity">
    <reaction evidence="1">
        <text>a 1,2-diacyl-sn-glycero-3-phospho-(1'-sn-glycero-3'-phosphate) + H2O = a 1,2-diacyl-sn-glycero-3-phospho-(1'-sn-glycerol) + phosphate</text>
        <dbReference type="Rhea" id="RHEA:33751"/>
        <dbReference type="ChEBI" id="CHEBI:15377"/>
        <dbReference type="ChEBI" id="CHEBI:43474"/>
        <dbReference type="ChEBI" id="CHEBI:60110"/>
        <dbReference type="ChEBI" id="CHEBI:64716"/>
        <dbReference type="EC" id="3.1.3.27"/>
    </reaction>
</comment>
<dbReference type="RefSeq" id="WP_390624820.1">
    <property type="nucleotide sequence ID" value="NZ_JACDXW010000003.1"/>
</dbReference>
<keyword evidence="1" id="KW-0997">Cell inner membrane</keyword>
<dbReference type="CDD" id="cd06971">
    <property type="entry name" value="PgpA"/>
    <property type="match status" value="1"/>
</dbReference>
<keyword evidence="1" id="KW-0442">Lipid degradation</keyword>
<dbReference type="EC" id="3.1.3.27" evidence="1"/>
<dbReference type="InterPro" id="IPR036681">
    <property type="entry name" value="PgpA-like_sf"/>
</dbReference>
<keyword evidence="1" id="KW-1003">Cell membrane</keyword>
<dbReference type="PIRSF" id="PIRSF006162">
    <property type="entry name" value="PgpA"/>
    <property type="match status" value="1"/>
</dbReference>
<evidence type="ECO:0000256" key="1">
    <source>
        <dbReference type="PIRNR" id="PIRNR006162"/>
    </source>
</evidence>
<comment type="subcellular location">
    <subcellularLocation>
        <location evidence="1">Cell inner membrane</location>
        <topology evidence="1">Multi-pass membrane protein</topology>
    </subcellularLocation>
</comment>
<feature type="transmembrane region" description="Helical" evidence="2">
    <location>
        <begin position="63"/>
        <end position="80"/>
    </location>
</feature>
<protein>
    <recommendedName>
        <fullName evidence="1">Phosphatidylglycerophosphatase A</fullName>
        <ecNumber evidence="1">3.1.3.27</ecNumber>
    </recommendedName>
    <alternativeName>
        <fullName evidence="1">Phosphatidylglycerolphosphate phosphatase A</fullName>
    </alternativeName>
</protein>
<keyword evidence="1" id="KW-0443">Lipid metabolism</keyword>
<keyword evidence="1 2" id="KW-0472">Membrane</keyword>
<sequence length="173" mass="19376">MKPTQTNTSDVVQEPNWRWVMASPARWFAFGFGSGLIKPGPGTWGTLLAWGIWVLAWTNLSDLVMGLLLAWFFAYGCWICQLTGKAMGRADHSGMVWDEMVAFWLVLWLIPESLAMQAIAFVLFRFFDIVKPPPIAYFDARLKNGLGVMWDDILAAGYTLLAIAILTRLGVSL</sequence>
<organism evidence="4 5">
    <name type="scientific">Mesopusillimonas faecipullorum</name>
    <dbReference type="NCBI Taxonomy" id="2755040"/>
    <lineage>
        <taxon>Bacteria</taxon>
        <taxon>Pseudomonadati</taxon>
        <taxon>Pseudomonadota</taxon>
        <taxon>Betaproteobacteria</taxon>
        <taxon>Burkholderiales</taxon>
        <taxon>Alcaligenaceae</taxon>
        <taxon>Mesopusillimonas</taxon>
    </lineage>
</organism>
<dbReference type="Proteomes" id="UP000776983">
    <property type="component" value="Unassembled WGS sequence"/>
</dbReference>
<dbReference type="PANTHER" id="PTHR36305:SF1">
    <property type="entry name" value="PHOSPHATIDYLGLYCEROPHOSPHATASE A"/>
    <property type="match status" value="1"/>
</dbReference>
<keyword evidence="1" id="KW-1208">Phospholipid metabolism</keyword>
<keyword evidence="1" id="KW-0460">Magnesium</keyword>
<keyword evidence="1 2" id="KW-0812">Transmembrane</keyword>
<name>A0ABS8CBM0_9BURK</name>
<evidence type="ECO:0000313" key="4">
    <source>
        <dbReference type="EMBL" id="MCB5363430.1"/>
    </source>
</evidence>
<evidence type="ECO:0000259" key="3">
    <source>
        <dbReference type="Pfam" id="PF04608"/>
    </source>
</evidence>
<keyword evidence="1" id="KW-0378">Hydrolase</keyword>
<feature type="transmembrane region" description="Helical" evidence="2">
    <location>
        <begin position="153"/>
        <end position="171"/>
    </location>
</feature>
<keyword evidence="5" id="KW-1185">Reference proteome</keyword>
<keyword evidence="1" id="KW-0595">Phospholipid degradation</keyword>
<dbReference type="InterPro" id="IPR007686">
    <property type="entry name" value="YutG/PgpA"/>
</dbReference>
<keyword evidence="2" id="KW-1133">Transmembrane helix</keyword>
<evidence type="ECO:0000256" key="2">
    <source>
        <dbReference type="SAM" id="Phobius"/>
    </source>
</evidence>
<dbReference type="Pfam" id="PF04608">
    <property type="entry name" value="PgpA"/>
    <property type="match status" value="1"/>
</dbReference>
<keyword evidence="1" id="KW-0479">Metal-binding</keyword>
<proteinExistence type="predicted"/>
<reference evidence="4 5" key="1">
    <citation type="submission" date="2020-07" db="EMBL/GenBank/DDBJ databases">
        <title>Pusillimonas sp. nov., isolated from poultry manure in Taiwan.</title>
        <authorList>
            <person name="Lin S.-Y."/>
            <person name="Tang Y.-S."/>
            <person name="Young C.-C."/>
        </authorList>
    </citation>
    <scope>NUCLEOTIDE SEQUENCE [LARGE SCALE GENOMIC DNA]</scope>
    <source>
        <strain evidence="4 5">CC-YST705</strain>
    </source>
</reference>
<comment type="cofactor">
    <cofactor evidence="1">
        <name>Mg(2+)</name>
        <dbReference type="ChEBI" id="CHEBI:18420"/>
    </cofactor>
</comment>
<comment type="function">
    <text evidence="1">Lipid phosphatase which dephosphorylates phosphatidylglycerophosphate (PGP) to phosphatidylglycerol (PG).</text>
</comment>